<dbReference type="InterPro" id="IPR013785">
    <property type="entry name" value="Aldolase_TIM"/>
</dbReference>
<feature type="binding site" evidence="8">
    <location>
        <begin position="37"/>
        <end position="39"/>
    </location>
    <ligand>
        <name>S-adenosyl-L-methionine</name>
        <dbReference type="ChEBI" id="CHEBI:59789"/>
    </ligand>
</feature>
<dbReference type="NCBIfam" id="TIGR04322">
    <property type="entry name" value="rSAM_QueE_Ecoli"/>
    <property type="match status" value="1"/>
</dbReference>
<keyword evidence="6 8" id="KW-0411">Iron-sulfur</keyword>
<dbReference type="PIRSF" id="PIRSF000370">
    <property type="entry name" value="QueE"/>
    <property type="match status" value="1"/>
</dbReference>
<comment type="similarity">
    <text evidence="8">Belongs to the radical SAM superfamily. 7-carboxy-7-deazaguanine synthase family.</text>
</comment>
<dbReference type="EC" id="4.3.99.3" evidence="8"/>
<dbReference type="RefSeq" id="WP_042640954.1">
    <property type="nucleotide sequence ID" value="NZ_CDDF01000005.1"/>
</dbReference>
<dbReference type="GO" id="GO:0016829">
    <property type="term" value="F:lyase activity"/>
    <property type="evidence" value="ECO:0007669"/>
    <property type="project" value="UniProtKB-KW"/>
</dbReference>
<feature type="binding site" evidence="8">
    <location>
        <position position="38"/>
    </location>
    <ligand>
        <name>[4Fe-4S] cluster</name>
        <dbReference type="ChEBI" id="CHEBI:49883"/>
        <note>4Fe-4S-S-AdoMet</note>
    </ligand>
</feature>
<comment type="function">
    <text evidence="8">Catalyzes the complex heterocyclic radical-mediated conversion of 6-carboxy-5,6,7,8-tetrahydropterin (CPH4) to 7-carboxy-7-deazaguanine (CDG), a step common to the biosynthetic pathways of all 7-deazapurine-containing compounds.</text>
</comment>
<gene>
    <name evidence="8 10" type="primary">queE</name>
    <name evidence="10" type="ORF">ACFPVW_14695</name>
</gene>
<feature type="binding site" evidence="8">
    <location>
        <position position="35"/>
    </location>
    <ligand>
        <name>[4Fe-4S] cluster</name>
        <dbReference type="ChEBI" id="CHEBI:49883"/>
        <note>4Fe-4S-S-AdoMet</note>
    </ligand>
</feature>
<comment type="cofactor">
    <cofactor evidence="8">
        <name>[4Fe-4S] cluster</name>
        <dbReference type="ChEBI" id="CHEBI:49883"/>
    </cofactor>
    <text evidence="8">Binds 1 [4Fe-4S] cluster. The cluster is coordinated with 3 cysteines and an exchangeable S-adenosyl-L-methionine.</text>
</comment>
<dbReference type="Proteomes" id="UP001596132">
    <property type="component" value="Unassembled WGS sequence"/>
</dbReference>
<feature type="domain" description="Radical SAM core" evidence="9">
    <location>
        <begin position="18"/>
        <end position="223"/>
    </location>
</feature>
<dbReference type="InterPro" id="IPR024924">
    <property type="entry name" value="7-CO-7-deazaguanine_synth-like"/>
</dbReference>
<dbReference type="Gene3D" id="3.20.20.70">
    <property type="entry name" value="Aldolase class I"/>
    <property type="match status" value="1"/>
</dbReference>
<dbReference type="InterPro" id="IPR027609">
    <property type="entry name" value="rSAM_QueE_proteobac"/>
</dbReference>
<dbReference type="EMBL" id="JBHSPP010000016">
    <property type="protein sequence ID" value="MFC5707269.1"/>
    <property type="molecule type" value="Genomic_DNA"/>
</dbReference>
<evidence type="ECO:0000256" key="2">
    <source>
        <dbReference type="ARBA" id="ARBA00022691"/>
    </source>
</evidence>
<dbReference type="HAMAP" id="MF_00917">
    <property type="entry name" value="QueE"/>
    <property type="match status" value="1"/>
</dbReference>
<keyword evidence="3 8" id="KW-0479">Metal-binding</keyword>
<feature type="binding site" evidence="8">
    <location>
        <position position="94"/>
    </location>
    <ligand>
        <name>S-adenosyl-L-methionine</name>
        <dbReference type="ChEBI" id="CHEBI:59789"/>
    </ligand>
</feature>
<dbReference type="InterPro" id="IPR058240">
    <property type="entry name" value="rSAM_sf"/>
</dbReference>
<dbReference type="PROSITE" id="PS51918">
    <property type="entry name" value="RADICAL_SAM"/>
    <property type="match status" value="1"/>
</dbReference>
<comment type="catalytic activity">
    <reaction evidence="8">
        <text>6-carboxy-5,6,7,8-tetrahydropterin + H(+) = 7-carboxy-7-carbaguanine + NH4(+)</text>
        <dbReference type="Rhea" id="RHEA:27974"/>
        <dbReference type="ChEBI" id="CHEBI:15378"/>
        <dbReference type="ChEBI" id="CHEBI:28938"/>
        <dbReference type="ChEBI" id="CHEBI:61032"/>
        <dbReference type="ChEBI" id="CHEBI:61036"/>
        <dbReference type="EC" id="4.3.99.3"/>
    </reaction>
</comment>
<comment type="caution">
    <text evidence="10">The sequence shown here is derived from an EMBL/GenBank/DDBJ whole genome shotgun (WGS) entry which is preliminary data.</text>
</comment>
<evidence type="ECO:0000256" key="5">
    <source>
        <dbReference type="ARBA" id="ARBA00023004"/>
    </source>
</evidence>
<feature type="binding site" evidence="8">
    <location>
        <begin position="12"/>
        <end position="14"/>
    </location>
    <ligand>
        <name>substrate</name>
    </ligand>
</feature>
<evidence type="ECO:0000256" key="8">
    <source>
        <dbReference type="HAMAP-Rule" id="MF_00917"/>
    </source>
</evidence>
<dbReference type="SUPFAM" id="SSF102114">
    <property type="entry name" value="Radical SAM enzymes"/>
    <property type="match status" value="1"/>
</dbReference>
<proteinExistence type="inferred from homology"/>
<dbReference type="InterPro" id="IPR007197">
    <property type="entry name" value="rSAM"/>
</dbReference>
<dbReference type="PANTHER" id="PTHR42836:SF1">
    <property type="entry name" value="7-CARBOXY-7-DEAZAGUANINE SYNTHASE"/>
    <property type="match status" value="1"/>
</dbReference>
<dbReference type="PANTHER" id="PTHR42836">
    <property type="entry name" value="7-CARBOXY-7-DEAZAGUANINE SYNTHASE"/>
    <property type="match status" value="1"/>
</dbReference>
<feature type="binding site" evidence="8">
    <location>
        <position position="92"/>
    </location>
    <ligand>
        <name>substrate</name>
    </ligand>
</feature>
<feature type="binding site" evidence="8">
    <location>
        <position position="27"/>
    </location>
    <ligand>
        <name>substrate</name>
    </ligand>
</feature>
<accession>A0ABW0YBY2</accession>
<sequence>MHYPINEIFQTIQGEGVFTGLPAIFVRLQGCPVGCPWCDTRHTWVVDPSREVDSKEVLDRSNESDGWSKMSTDEILASFETLGYKARHVVLTGGEPCLYDLIELSTALVTAGFQVQIETSGTSEIKTHDSTWVTVSPKIGMKGGLPVLRSALERANEIKHPVATEHHIEELDALLATAELRKDVVIALQPISQKPRATELAMATCIARNWRLSIQTHKYLNID</sequence>
<comment type="cofactor">
    <cofactor evidence="8">
        <name>S-adenosyl-L-methionine</name>
        <dbReference type="ChEBI" id="CHEBI:59789"/>
    </cofactor>
    <text evidence="8">Binds 1 S-adenosyl-L-methionine per subunit.</text>
</comment>
<evidence type="ECO:0000313" key="10">
    <source>
        <dbReference type="EMBL" id="MFC5707269.1"/>
    </source>
</evidence>
<comment type="caution">
    <text evidence="8">Lacks conserved residue(s) required for the propagation of feature annotation.</text>
</comment>
<name>A0ABW0YBY2_9GAMM</name>
<comment type="pathway">
    <text evidence="8">Purine metabolism; 7-cyano-7-deazaguanine biosynthesis.</text>
</comment>
<feature type="binding site" evidence="8">
    <location>
        <position position="40"/>
    </location>
    <ligand>
        <name>Mg(2+)</name>
        <dbReference type="ChEBI" id="CHEBI:18420"/>
    </ligand>
</feature>
<organism evidence="10 11">
    <name type="scientific">Aeromonas eucrenophila</name>
    <dbReference type="NCBI Taxonomy" id="649"/>
    <lineage>
        <taxon>Bacteria</taxon>
        <taxon>Pseudomonadati</taxon>
        <taxon>Pseudomonadota</taxon>
        <taxon>Gammaproteobacteria</taxon>
        <taxon>Aeromonadales</taxon>
        <taxon>Aeromonadaceae</taxon>
        <taxon>Aeromonas</taxon>
    </lineage>
</organism>
<keyword evidence="4 8" id="KW-0460">Magnesium</keyword>
<evidence type="ECO:0000256" key="4">
    <source>
        <dbReference type="ARBA" id="ARBA00022842"/>
    </source>
</evidence>
<keyword evidence="7 8" id="KW-0456">Lyase</keyword>
<keyword evidence="2 8" id="KW-0949">S-adenosyl-L-methionine</keyword>
<reference evidence="11" key="1">
    <citation type="journal article" date="2019" name="Int. J. Syst. Evol. Microbiol.">
        <title>The Global Catalogue of Microorganisms (GCM) 10K type strain sequencing project: providing services to taxonomists for standard genome sequencing and annotation.</title>
        <authorList>
            <consortium name="The Broad Institute Genomics Platform"/>
            <consortium name="The Broad Institute Genome Sequencing Center for Infectious Disease"/>
            <person name="Wu L."/>
            <person name="Ma J."/>
        </authorList>
    </citation>
    <scope>NUCLEOTIDE SEQUENCE [LARGE SCALE GENOMIC DNA]</scope>
    <source>
        <strain evidence="11">KCTC 15012</strain>
    </source>
</reference>
<evidence type="ECO:0000256" key="3">
    <source>
        <dbReference type="ARBA" id="ARBA00022723"/>
    </source>
</evidence>
<keyword evidence="5 8" id="KW-0408">Iron</keyword>
<dbReference type="Pfam" id="PF04055">
    <property type="entry name" value="Radical_SAM"/>
    <property type="match status" value="1"/>
</dbReference>
<protein>
    <recommendedName>
        <fullName evidence="8">7-carboxy-7-deazaguanine synthase</fullName>
        <shortName evidence="8">CDG synthase</shortName>
        <ecNumber evidence="8">4.3.99.3</ecNumber>
    </recommendedName>
    <alternativeName>
        <fullName evidence="8">Queuosine biosynthesis protein QueE</fullName>
    </alternativeName>
</protein>
<evidence type="ECO:0000256" key="1">
    <source>
        <dbReference type="ARBA" id="ARBA00022485"/>
    </source>
</evidence>
<comment type="subunit">
    <text evidence="8">Homodimer.</text>
</comment>
<evidence type="ECO:0000256" key="6">
    <source>
        <dbReference type="ARBA" id="ARBA00023014"/>
    </source>
</evidence>
<keyword evidence="11" id="KW-1185">Reference proteome</keyword>
<feature type="binding site" evidence="8">
    <location>
        <position position="31"/>
    </location>
    <ligand>
        <name>[4Fe-4S] cluster</name>
        <dbReference type="ChEBI" id="CHEBI:49883"/>
        <note>4Fe-4S-S-AdoMet</note>
    </ligand>
</feature>
<evidence type="ECO:0000259" key="9">
    <source>
        <dbReference type="PROSITE" id="PS51918"/>
    </source>
</evidence>
<keyword evidence="1 8" id="KW-0004">4Fe-4S</keyword>
<evidence type="ECO:0000313" key="11">
    <source>
        <dbReference type="Proteomes" id="UP001596132"/>
    </source>
</evidence>
<comment type="cofactor">
    <cofactor evidence="8">
        <name>Mg(2+)</name>
        <dbReference type="ChEBI" id="CHEBI:18420"/>
    </cofactor>
</comment>
<dbReference type="SFLD" id="SFLDS00029">
    <property type="entry name" value="Radical_SAM"/>
    <property type="match status" value="1"/>
</dbReference>
<feature type="binding site" evidence="8">
    <location>
        <begin position="136"/>
        <end position="138"/>
    </location>
    <ligand>
        <name>S-adenosyl-L-methionine</name>
        <dbReference type="ChEBI" id="CHEBI:59789"/>
    </ligand>
</feature>
<keyword evidence="8" id="KW-0671">Queuosine biosynthesis</keyword>
<evidence type="ECO:0000256" key="7">
    <source>
        <dbReference type="ARBA" id="ARBA00023239"/>
    </source>
</evidence>